<dbReference type="Proteomes" id="UP000594688">
    <property type="component" value="Chromosome"/>
</dbReference>
<dbReference type="Pfam" id="PF08327">
    <property type="entry name" value="AHSA1"/>
    <property type="match status" value="1"/>
</dbReference>
<dbReference type="InterPro" id="IPR013538">
    <property type="entry name" value="ASHA1/2-like_C"/>
</dbReference>
<organism evidence="3 4">
    <name type="scientific">Candidatus Nitronauta litoralis</name>
    <dbReference type="NCBI Taxonomy" id="2705533"/>
    <lineage>
        <taxon>Bacteria</taxon>
        <taxon>Pseudomonadati</taxon>
        <taxon>Nitrospinota/Tectimicrobiota group</taxon>
        <taxon>Nitrospinota</taxon>
        <taxon>Nitrospinia</taxon>
        <taxon>Nitrospinales</taxon>
        <taxon>Nitrospinaceae</taxon>
        <taxon>Candidatus Nitronauta</taxon>
    </lineage>
</organism>
<dbReference type="Gene3D" id="3.30.530.20">
    <property type="match status" value="1"/>
</dbReference>
<evidence type="ECO:0000256" key="1">
    <source>
        <dbReference type="ARBA" id="ARBA00006817"/>
    </source>
</evidence>
<dbReference type="KEGG" id="nli:G3M70_11060"/>
<dbReference type="SUPFAM" id="SSF55961">
    <property type="entry name" value="Bet v1-like"/>
    <property type="match status" value="1"/>
</dbReference>
<proteinExistence type="inferred from homology"/>
<sequence length="156" mass="17362">MDSYSFTLKLNAGPSTVYAALATHAGLTGWWTEDCEIDPTPGGLATFRFGKTHKTFRIESLTPDREVVWVCTEQYHHLPGLLKKTDEWVGTSIKFSLAPDGDNGTELTFRHDGLIPGLECYGICVAGWDHFLGNSLKHYVETGKGDPFNSRYPYSD</sequence>
<name>A0A7T0BWW1_9BACT</name>
<evidence type="ECO:0000259" key="2">
    <source>
        <dbReference type="Pfam" id="PF08327"/>
    </source>
</evidence>
<reference evidence="3 4" key="1">
    <citation type="submission" date="2020-02" db="EMBL/GenBank/DDBJ databases">
        <title>Genomic and physiological characterization of two novel Nitrospinaceae genera.</title>
        <authorList>
            <person name="Mueller A.J."/>
            <person name="Jung M.-Y."/>
            <person name="Strachan C.R."/>
            <person name="Herbold C.W."/>
            <person name="Kirkegaard R.H."/>
            <person name="Daims H."/>
        </authorList>
    </citation>
    <scope>NUCLEOTIDE SEQUENCE [LARGE SCALE GENOMIC DNA]</scope>
    <source>
        <strain evidence="3">EB</strain>
    </source>
</reference>
<feature type="domain" description="Activator of Hsp90 ATPase homologue 1/2-like C-terminal" evidence="2">
    <location>
        <begin position="12"/>
        <end position="141"/>
    </location>
</feature>
<dbReference type="CDD" id="cd07814">
    <property type="entry name" value="SRPBCC_CalC_Aha1-like"/>
    <property type="match status" value="1"/>
</dbReference>
<gene>
    <name evidence="3" type="ORF">G3M70_11060</name>
</gene>
<dbReference type="EMBL" id="CP048685">
    <property type="protein sequence ID" value="QPJ62378.1"/>
    <property type="molecule type" value="Genomic_DNA"/>
</dbReference>
<accession>A0A7T0BWW1</accession>
<dbReference type="AlphaFoldDB" id="A0A7T0BWW1"/>
<comment type="similarity">
    <text evidence="1">Belongs to the AHA1 family.</text>
</comment>
<evidence type="ECO:0000313" key="3">
    <source>
        <dbReference type="EMBL" id="QPJ62378.1"/>
    </source>
</evidence>
<evidence type="ECO:0000313" key="4">
    <source>
        <dbReference type="Proteomes" id="UP000594688"/>
    </source>
</evidence>
<protein>
    <submittedName>
        <fullName evidence="3">SRPBCC domain-containing protein</fullName>
    </submittedName>
</protein>
<dbReference type="InterPro" id="IPR023393">
    <property type="entry name" value="START-like_dom_sf"/>
</dbReference>